<dbReference type="Proteomes" id="UP000075655">
    <property type="component" value="Unassembled WGS sequence"/>
</dbReference>
<dbReference type="InterPro" id="IPR011528">
    <property type="entry name" value="NERD"/>
</dbReference>
<accession>A0A149RXL6</accession>
<evidence type="ECO:0000256" key="1">
    <source>
        <dbReference type="SAM" id="MobiDB-lite"/>
    </source>
</evidence>
<dbReference type="EMBL" id="LHZG01000153">
    <property type="protein sequence ID" value="KXV19230.1"/>
    <property type="molecule type" value="Genomic_DNA"/>
</dbReference>
<evidence type="ECO:0000259" key="2">
    <source>
        <dbReference type="PROSITE" id="PS50965"/>
    </source>
</evidence>
<feature type="domain" description="NERD" evidence="2">
    <location>
        <begin position="33"/>
        <end position="150"/>
    </location>
</feature>
<sequence>MLRLRRRPRGGPSRIERSESAHAAWKSIQADLKGTLGEATVRATLDRSSLPCLHDVRLPRAMGEGTTQIDHLVLLPEAIMVIETKHYAGRLSGHPKDEYWRQRLGSETEGRLIYSPIRQNAGHCAVVRAVTSQACLDVQILSRIVLTGRATVSAELQPYVKDCDALGAELVLSRGGIPEIMLDVWQRILRVAGHTAG</sequence>
<dbReference type="AlphaFoldDB" id="A0A149RXL6"/>
<dbReference type="PROSITE" id="PS50965">
    <property type="entry name" value="NERD"/>
    <property type="match status" value="1"/>
</dbReference>
<reference evidence="3 4" key="1">
    <citation type="submission" date="2015-06" db="EMBL/GenBank/DDBJ databases">
        <title>Improved classification and identification of acetic acid bacteria using matrix-assisted laser desorption/ionization time-of-flight mass spectrometry; Gluconobacter nephelii and Gluconobacter uchimurae are later heterotypic synonyms of Gluconobacter japonicus and Gluconobacter oxydans, respectively.</title>
        <authorList>
            <person name="Li L."/>
            <person name="Cleenwerck I."/>
            <person name="De Vuyst L."/>
            <person name="Vandamme P."/>
        </authorList>
    </citation>
    <scope>NUCLEOTIDE SEQUENCE [LARGE SCALE GENOMIC DNA]</scope>
    <source>
        <strain evidence="3 4">LMG 1676</strain>
    </source>
</reference>
<name>A0A149RXL6_GLUOY</name>
<gene>
    <name evidence="3" type="ORF">AD934_05255</name>
</gene>
<proteinExistence type="predicted"/>
<dbReference type="RefSeq" id="WP_062500749.1">
    <property type="nucleotide sequence ID" value="NZ_LHZG01000153.1"/>
</dbReference>
<feature type="region of interest" description="Disordered" evidence="1">
    <location>
        <begin position="1"/>
        <end position="20"/>
    </location>
</feature>
<comment type="caution">
    <text evidence="3">The sequence shown here is derived from an EMBL/GenBank/DDBJ whole genome shotgun (WGS) entry which is preliminary data.</text>
</comment>
<dbReference type="Pfam" id="PF08378">
    <property type="entry name" value="NERD"/>
    <property type="match status" value="1"/>
</dbReference>
<protein>
    <recommendedName>
        <fullName evidence="2">NERD domain-containing protein</fullName>
    </recommendedName>
</protein>
<evidence type="ECO:0000313" key="4">
    <source>
        <dbReference type="Proteomes" id="UP000075655"/>
    </source>
</evidence>
<evidence type="ECO:0000313" key="3">
    <source>
        <dbReference type="EMBL" id="KXV19230.1"/>
    </source>
</evidence>
<dbReference type="PATRIC" id="fig|442.8.peg.39"/>
<organism evidence="3 4">
    <name type="scientific">Gluconobacter oxydans</name>
    <name type="common">Gluconobacter suboxydans</name>
    <dbReference type="NCBI Taxonomy" id="442"/>
    <lineage>
        <taxon>Bacteria</taxon>
        <taxon>Pseudomonadati</taxon>
        <taxon>Pseudomonadota</taxon>
        <taxon>Alphaproteobacteria</taxon>
        <taxon>Acetobacterales</taxon>
        <taxon>Acetobacteraceae</taxon>
        <taxon>Gluconobacter</taxon>
    </lineage>
</organism>